<evidence type="ECO:0000259" key="11">
    <source>
        <dbReference type="SMART" id="SM00829"/>
    </source>
</evidence>
<dbReference type="PANTHER" id="PTHR42940">
    <property type="entry name" value="ALCOHOL DEHYDROGENASE 1-RELATED"/>
    <property type="match status" value="1"/>
</dbReference>
<dbReference type="SMART" id="SM00829">
    <property type="entry name" value="PKS_ER"/>
    <property type="match status" value="1"/>
</dbReference>
<dbReference type="AlphaFoldDB" id="A0A2T2XJS5"/>
<proteinExistence type="inferred from homology"/>
<dbReference type="SUPFAM" id="SSF51735">
    <property type="entry name" value="NAD(P)-binding Rossmann-fold domains"/>
    <property type="match status" value="1"/>
</dbReference>
<dbReference type="EC" id="1.1.1.1" evidence="3"/>
<evidence type="ECO:0000256" key="8">
    <source>
        <dbReference type="ARBA" id="ARBA00049164"/>
    </source>
</evidence>
<dbReference type="InterPro" id="IPR011032">
    <property type="entry name" value="GroES-like_sf"/>
</dbReference>
<evidence type="ECO:0000256" key="5">
    <source>
        <dbReference type="ARBA" id="ARBA00022723"/>
    </source>
</evidence>
<comment type="catalytic activity">
    <reaction evidence="8">
        <text>a secondary alcohol + NAD(+) = a ketone + NADH + H(+)</text>
        <dbReference type="Rhea" id="RHEA:10740"/>
        <dbReference type="ChEBI" id="CHEBI:15378"/>
        <dbReference type="ChEBI" id="CHEBI:17087"/>
        <dbReference type="ChEBI" id="CHEBI:35681"/>
        <dbReference type="ChEBI" id="CHEBI:57540"/>
        <dbReference type="ChEBI" id="CHEBI:57945"/>
        <dbReference type="EC" id="1.1.1.1"/>
    </reaction>
</comment>
<evidence type="ECO:0000313" key="13">
    <source>
        <dbReference type="Proteomes" id="UP000242972"/>
    </source>
</evidence>
<dbReference type="InterPro" id="IPR020843">
    <property type="entry name" value="ER"/>
</dbReference>
<comment type="similarity">
    <text evidence="2 10">Belongs to the zinc-containing alcohol dehydrogenase family.</text>
</comment>
<comment type="caution">
    <text evidence="12">The sequence shown here is derived from an EMBL/GenBank/DDBJ whole genome shotgun (WGS) entry which is preliminary data.</text>
</comment>
<sequence>MRAVRIHAYHEPVRYEEVPDPEILGPGEVLIKIAGAGVCRTDLHIVEGIWRDALGDPRLPYIIGHENAGHIHQVGSGVTEFTIGDPVILHPLMTCGLCSACRAGNDMHCVNGRFPGLDGTDGGYAEYMRTSVRSVVKLASGTDPISLAPFADAGITAYHAVKKMTPLTAPGSVVAVIGIGGLGHFAVQILRALTPATIIAVDSASARLQFAESLGAHRGVLASNDGGVAQVRSLTGGRGADIVIDFVGEHHTPGAGVAMLAKGGTYSVVGYGGLLEVPTLTFVNQEINVAGNLVGTYNELVELMELNRQGLVTISATRYPLAEAGKVLDALDRGEIMGRAVLVP</sequence>
<dbReference type="InterPro" id="IPR002328">
    <property type="entry name" value="ADH_Zn_CS"/>
</dbReference>
<gene>
    <name evidence="12" type="ORF">C7B46_04730</name>
</gene>
<keyword evidence="6 10" id="KW-0862">Zinc</keyword>
<dbReference type="CDD" id="cd05284">
    <property type="entry name" value="arabinose_DH_like"/>
    <property type="match status" value="1"/>
</dbReference>
<evidence type="ECO:0000256" key="2">
    <source>
        <dbReference type="ARBA" id="ARBA00008072"/>
    </source>
</evidence>
<accession>A0A2T2XJS5</accession>
<dbReference type="Pfam" id="PF00107">
    <property type="entry name" value="ADH_zinc_N"/>
    <property type="match status" value="1"/>
</dbReference>
<evidence type="ECO:0000256" key="6">
    <source>
        <dbReference type="ARBA" id="ARBA00022833"/>
    </source>
</evidence>
<dbReference type="InterPro" id="IPR013149">
    <property type="entry name" value="ADH-like_C"/>
</dbReference>
<dbReference type="SUPFAM" id="SSF50129">
    <property type="entry name" value="GroES-like"/>
    <property type="match status" value="1"/>
</dbReference>
<evidence type="ECO:0000256" key="3">
    <source>
        <dbReference type="ARBA" id="ARBA00013190"/>
    </source>
</evidence>
<dbReference type="GO" id="GO:0004022">
    <property type="term" value="F:alcohol dehydrogenase (NAD+) activity"/>
    <property type="evidence" value="ECO:0007669"/>
    <property type="project" value="UniProtKB-EC"/>
</dbReference>
<evidence type="ECO:0000256" key="9">
    <source>
        <dbReference type="ARBA" id="ARBA00049243"/>
    </source>
</evidence>
<evidence type="ECO:0000256" key="10">
    <source>
        <dbReference type="RuleBase" id="RU361277"/>
    </source>
</evidence>
<dbReference type="InterPro" id="IPR036291">
    <property type="entry name" value="NAD(P)-bd_dom_sf"/>
</dbReference>
<dbReference type="GO" id="GO:0008270">
    <property type="term" value="F:zinc ion binding"/>
    <property type="evidence" value="ECO:0007669"/>
    <property type="project" value="InterPro"/>
</dbReference>
<comment type="cofactor">
    <cofactor evidence="1 10">
        <name>Zn(2+)</name>
        <dbReference type="ChEBI" id="CHEBI:29105"/>
    </cofactor>
</comment>
<evidence type="ECO:0000256" key="4">
    <source>
        <dbReference type="ARBA" id="ARBA00016352"/>
    </source>
</evidence>
<dbReference type="Proteomes" id="UP000242972">
    <property type="component" value="Unassembled WGS sequence"/>
</dbReference>
<dbReference type="PROSITE" id="PS00059">
    <property type="entry name" value="ADH_ZINC"/>
    <property type="match status" value="1"/>
</dbReference>
<feature type="domain" description="Enoyl reductase (ER)" evidence="11">
    <location>
        <begin position="8"/>
        <end position="342"/>
    </location>
</feature>
<dbReference type="InterPro" id="IPR013154">
    <property type="entry name" value="ADH-like_N"/>
</dbReference>
<evidence type="ECO:0000256" key="1">
    <source>
        <dbReference type="ARBA" id="ARBA00001947"/>
    </source>
</evidence>
<evidence type="ECO:0000256" key="7">
    <source>
        <dbReference type="ARBA" id="ARBA00023002"/>
    </source>
</evidence>
<evidence type="ECO:0000313" key="12">
    <source>
        <dbReference type="EMBL" id="PSR34743.1"/>
    </source>
</evidence>
<dbReference type="Gene3D" id="3.40.50.720">
    <property type="entry name" value="NAD(P)-binding Rossmann-like Domain"/>
    <property type="match status" value="1"/>
</dbReference>
<keyword evidence="5 10" id="KW-0479">Metal-binding</keyword>
<protein>
    <recommendedName>
        <fullName evidence="4">Alcohol dehydrogenase</fullName>
        <ecNumber evidence="3">1.1.1.1</ecNumber>
    </recommendedName>
</protein>
<reference evidence="12 13" key="1">
    <citation type="journal article" date="2014" name="BMC Genomics">
        <title>Comparison of environmental and isolate Sulfobacillus genomes reveals diverse carbon, sulfur, nitrogen, and hydrogen metabolisms.</title>
        <authorList>
            <person name="Justice N.B."/>
            <person name="Norman A."/>
            <person name="Brown C.T."/>
            <person name="Singh A."/>
            <person name="Thomas B.C."/>
            <person name="Banfield J.F."/>
        </authorList>
    </citation>
    <scope>NUCLEOTIDE SEQUENCE [LARGE SCALE GENOMIC DNA]</scope>
    <source>
        <strain evidence="12">AMDSBA4</strain>
    </source>
</reference>
<name>A0A2T2XJS5_9FIRM</name>
<comment type="catalytic activity">
    <reaction evidence="9">
        <text>a primary alcohol + NAD(+) = an aldehyde + NADH + H(+)</text>
        <dbReference type="Rhea" id="RHEA:10736"/>
        <dbReference type="ChEBI" id="CHEBI:15378"/>
        <dbReference type="ChEBI" id="CHEBI:15734"/>
        <dbReference type="ChEBI" id="CHEBI:17478"/>
        <dbReference type="ChEBI" id="CHEBI:57540"/>
        <dbReference type="ChEBI" id="CHEBI:57945"/>
        <dbReference type="EC" id="1.1.1.1"/>
    </reaction>
</comment>
<dbReference type="PANTHER" id="PTHR42940:SF8">
    <property type="entry name" value="VACUOLAR PROTEIN SORTING-ASSOCIATED PROTEIN 11"/>
    <property type="match status" value="1"/>
</dbReference>
<dbReference type="EMBL" id="PXYW01000007">
    <property type="protein sequence ID" value="PSR34743.1"/>
    <property type="molecule type" value="Genomic_DNA"/>
</dbReference>
<dbReference type="Gene3D" id="3.90.180.10">
    <property type="entry name" value="Medium-chain alcohol dehydrogenases, catalytic domain"/>
    <property type="match status" value="1"/>
</dbReference>
<organism evidence="12 13">
    <name type="scientific">Sulfobacillus benefaciens</name>
    <dbReference type="NCBI Taxonomy" id="453960"/>
    <lineage>
        <taxon>Bacteria</taxon>
        <taxon>Bacillati</taxon>
        <taxon>Bacillota</taxon>
        <taxon>Clostridia</taxon>
        <taxon>Eubacteriales</taxon>
        <taxon>Clostridiales Family XVII. Incertae Sedis</taxon>
        <taxon>Sulfobacillus</taxon>
    </lineage>
</organism>
<keyword evidence="7" id="KW-0560">Oxidoreductase</keyword>
<dbReference type="Pfam" id="PF08240">
    <property type="entry name" value="ADH_N"/>
    <property type="match status" value="1"/>
</dbReference>